<dbReference type="EC" id="5.2.1.8" evidence="2 5"/>
<evidence type="ECO:0000313" key="7">
    <source>
        <dbReference type="EMBL" id="CAD8306985.1"/>
    </source>
</evidence>
<evidence type="ECO:0000256" key="4">
    <source>
        <dbReference type="ARBA" id="ARBA00023235"/>
    </source>
</evidence>
<keyword evidence="3 5" id="KW-0697">Rotamase</keyword>
<evidence type="ECO:0000259" key="6">
    <source>
        <dbReference type="PROSITE" id="PS50059"/>
    </source>
</evidence>
<reference evidence="7" key="1">
    <citation type="submission" date="2021-01" db="EMBL/GenBank/DDBJ databases">
        <authorList>
            <person name="Corre E."/>
            <person name="Pelletier E."/>
            <person name="Niang G."/>
            <person name="Scheremetjew M."/>
            <person name="Finn R."/>
            <person name="Kale V."/>
            <person name="Holt S."/>
            <person name="Cochrane G."/>
            <person name="Meng A."/>
            <person name="Brown T."/>
            <person name="Cohen L."/>
        </authorList>
    </citation>
    <scope>NUCLEOTIDE SEQUENCE</scope>
    <source>
        <strain evidence="7">CCMP219</strain>
    </source>
</reference>
<dbReference type="InterPro" id="IPR050689">
    <property type="entry name" value="FKBP-type_PPIase"/>
</dbReference>
<evidence type="ECO:0000256" key="5">
    <source>
        <dbReference type="PROSITE-ProRule" id="PRU00277"/>
    </source>
</evidence>
<accession>A0A7R9Z662</accession>
<gene>
    <name evidence="7" type="ORF">CEUR00632_LOCUS18896</name>
</gene>
<dbReference type="AlphaFoldDB" id="A0A7R9Z662"/>
<comment type="catalytic activity">
    <reaction evidence="1 5">
        <text>[protein]-peptidylproline (omega=180) = [protein]-peptidylproline (omega=0)</text>
        <dbReference type="Rhea" id="RHEA:16237"/>
        <dbReference type="Rhea" id="RHEA-COMP:10747"/>
        <dbReference type="Rhea" id="RHEA-COMP:10748"/>
        <dbReference type="ChEBI" id="CHEBI:83833"/>
        <dbReference type="ChEBI" id="CHEBI:83834"/>
        <dbReference type="EC" id="5.2.1.8"/>
    </reaction>
</comment>
<organism evidence="7">
    <name type="scientific">Chlamydomonas euryale</name>
    <dbReference type="NCBI Taxonomy" id="1486919"/>
    <lineage>
        <taxon>Eukaryota</taxon>
        <taxon>Viridiplantae</taxon>
        <taxon>Chlorophyta</taxon>
        <taxon>core chlorophytes</taxon>
        <taxon>Chlorophyceae</taxon>
        <taxon>CS clade</taxon>
        <taxon>Chlamydomonadales</taxon>
        <taxon>Chlamydomonadaceae</taxon>
        <taxon>Chlamydomonas</taxon>
    </lineage>
</organism>
<keyword evidence="4 5" id="KW-0413">Isomerase</keyword>
<dbReference type="GO" id="GO:0005737">
    <property type="term" value="C:cytoplasm"/>
    <property type="evidence" value="ECO:0007669"/>
    <property type="project" value="TreeGrafter"/>
</dbReference>
<proteinExistence type="predicted"/>
<name>A0A7R9Z662_9CHLO</name>
<protein>
    <recommendedName>
        <fullName evidence="2 5">peptidylprolyl isomerase</fullName>
        <ecNumber evidence="2 5">5.2.1.8</ecNumber>
    </recommendedName>
</protein>
<dbReference type="InterPro" id="IPR001179">
    <property type="entry name" value="PPIase_FKBP_dom"/>
</dbReference>
<sequence length="121" mass="13130">MNACMYALACDSCLHNMQSFVGHVDQGLPIMHGMCGWTKTPGFDILILSLDIELWVDWCGSPSSWVHTFTMMHAGVLQMSIGEKSLLTCSPDYAYGSKDVGGGLIPANSTLVFEVELLGIN</sequence>
<dbReference type="PANTHER" id="PTHR10516">
    <property type="entry name" value="PEPTIDYL-PROLYL CIS-TRANS ISOMERASE"/>
    <property type="match status" value="1"/>
</dbReference>
<dbReference type="SUPFAM" id="SSF54534">
    <property type="entry name" value="FKBP-like"/>
    <property type="match status" value="1"/>
</dbReference>
<dbReference type="Pfam" id="PF00254">
    <property type="entry name" value="FKBP_C"/>
    <property type="match status" value="1"/>
</dbReference>
<feature type="domain" description="PPIase FKBP-type" evidence="6">
    <location>
        <begin position="75"/>
        <end position="121"/>
    </location>
</feature>
<dbReference type="InterPro" id="IPR046357">
    <property type="entry name" value="PPIase_dom_sf"/>
</dbReference>
<dbReference type="EMBL" id="HBEC01040657">
    <property type="protein sequence ID" value="CAD8306985.1"/>
    <property type="molecule type" value="Transcribed_RNA"/>
</dbReference>
<evidence type="ECO:0000256" key="1">
    <source>
        <dbReference type="ARBA" id="ARBA00000971"/>
    </source>
</evidence>
<evidence type="ECO:0000256" key="3">
    <source>
        <dbReference type="ARBA" id="ARBA00023110"/>
    </source>
</evidence>
<dbReference type="GO" id="GO:0003755">
    <property type="term" value="F:peptidyl-prolyl cis-trans isomerase activity"/>
    <property type="evidence" value="ECO:0007669"/>
    <property type="project" value="UniProtKB-KW"/>
</dbReference>
<dbReference type="Gene3D" id="3.10.50.40">
    <property type="match status" value="1"/>
</dbReference>
<dbReference type="PROSITE" id="PS50059">
    <property type="entry name" value="FKBP_PPIASE"/>
    <property type="match status" value="1"/>
</dbReference>
<evidence type="ECO:0000256" key="2">
    <source>
        <dbReference type="ARBA" id="ARBA00013194"/>
    </source>
</evidence>
<dbReference type="PANTHER" id="PTHR10516:SF443">
    <property type="entry name" value="FK506-BINDING PROTEIN 59-RELATED"/>
    <property type="match status" value="1"/>
</dbReference>